<evidence type="ECO:0000313" key="5">
    <source>
        <dbReference type="Proteomes" id="UP000011958"/>
    </source>
</evidence>
<dbReference type="STRING" id="1069680.M7NPT4"/>
<organism evidence="4 5">
    <name type="scientific">Pneumocystis murina (strain B123)</name>
    <name type="common">Mouse pneumocystis pneumonia agent</name>
    <name type="synonym">Pneumocystis carinii f. sp. muris</name>
    <dbReference type="NCBI Taxonomy" id="1069680"/>
    <lineage>
        <taxon>Eukaryota</taxon>
        <taxon>Fungi</taxon>
        <taxon>Dikarya</taxon>
        <taxon>Ascomycota</taxon>
        <taxon>Taphrinomycotina</taxon>
        <taxon>Pneumocystomycetes</taxon>
        <taxon>Pneumocystaceae</taxon>
        <taxon>Pneumocystis</taxon>
    </lineage>
</organism>
<evidence type="ECO:0000259" key="3">
    <source>
        <dbReference type="PROSITE" id="PS50250"/>
    </source>
</evidence>
<evidence type="ECO:0000256" key="2">
    <source>
        <dbReference type="ARBA" id="ARBA00022790"/>
    </source>
</evidence>
<dbReference type="EMBL" id="AFWA02000003">
    <property type="protein sequence ID" value="EMR10718.1"/>
    <property type="molecule type" value="Genomic_DNA"/>
</dbReference>
<dbReference type="PANTHER" id="PTHR15350:SF5">
    <property type="entry name" value="COP9 SIGNALOSOME COMPLEX SUBUNIT 7"/>
    <property type="match status" value="1"/>
</dbReference>
<dbReference type="OMA" id="GTYKQFR"/>
<dbReference type="HOGENOM" id="CLU_054426_2_1_1"/>
<dbReference type="Pfam" id="PF01399">
    <property type="entry name" value="PCI"/>
    <property type="match status" value="1"/>
</dbReference>
<gene>
    <name evidence="4" type="ORF">PNEG_00868</name>
</gene>
<dbReference type="PANTHER" id="PTHR15350">
    <property type="entry name" value="COP9 SIGNALOSOME COMPLEX SUBUNIT 7/DENDRITIC CELL PROTEIN GA17"/>
    <property type="match status" value="1"/>
</dbReference>
<sequence length="256" mass="30386">MKQSSISLEYFLKKAYLLEGKEVVKVIEEVLEASNIFFFSELLKIPSIQKLKGTENEPYLDILYIFCYGSYKDYQERKLFLPYLSENQVYKLKKLSLISLSKNFKNLMYSDLLLYFDLSDYKELEKLLIDCIYSSLLSGKFDSKNKCFCVEYTCGRDISFSNIDELINKLSLWSENCTDVLNKLEYRVKIIKDEIFSKKSLEDYQKFIHQKMENIETQEKGTYKGKGVDTTHYNPMEMDEMHIDDNISLWKNIFFK</sequence>
<dbReference type="GO" id="GO:0008180">
    <property type="term" value="C:COP9 signalosome"/>
    <property type="evidence" value="ECO:0007669"/>
    <property type="project" value="UniProtKB-KW"/>
</dbReference>
<keyword evidence="5" id="KW-1185">Reference proteome</keyword>
<dbReference type="RefSeq" id="XP_007872778.1">
    <property type="nucleotide sequence ID" value="XM_007874587.1"/>
</dbReference>
<dbReference type="Proteomes" id="UP000011958">
    <property type="component" value="Unassembled WGS sequence"/>
</dbReference>
<reference evidence="5" key="1">
    <citation type="journal article" date="2016" name="Nat. Commun.">
        <title>Genome analysis of three Pneumocystis species reveals adaptation mechanisms to life exclusively in mammalian hosts.</title>
        <authorList>
            <person name="Ma L."/>
            <person name="Chen Z."/>
            <person name="Huang D.W."/>
            <person name="Kutty G."/>
            <person name="Ishihara M."/>
            <person name="Wang H."/>
            <person name="Abouelleil A."/>
            <person name="Bishop L."/>
            <person name="Davey E."/>
            <person name="Deng R."/>
            <person name="Deng X."/>
            <person name="Fan L."/>
            <person name="Fantoni G."/>
            <person name="Fitzgerald M."/>
            <person name="Gogineni E."/>
            <person name="Goldberg J.M."/>
            <person name="Handley G."/>
            <person name="Hu X."/>
            <person name="Huber C."/>
            <person name="Jiao X."/>
            <person name="Jones K."/>
            <person name="Levin J.Z."/>
            <person name="Liu Y."/>
            <person name="Macdonald P."/>
            <person name="Melnikov A."/>
            <person name="Raley C."/>
            <person name="Sassi M."/>
            <person name="Sherman B.T."/>
            <person name="Song X."/>
            <person name="Sykes S."/>
            <person name="Tran B."/>
            <person name="Walsh L."/>
            <person name="Xia Y."/>
            <person name="Yang J."/>
            <person name="Young S."/>
            <person name="Zeng Q."/>
            <person name="Zheng X."/>
            <person name="Stephens R."/>
            <person name="Nusbaum C."/>
            <person name="Birren B.W."/>
            <person name="Azadi P."/>
            <person name="Lempicki R.A."/>
            <person name="Cuomo C.A."/>
            <person name="Kovacs J.A."/>
        </authorList>
    </citation>
    <scope>NUCLEOTIDE SEQUENCE [LARGE SCALE GENOMIC DNA]</scope>
    <source>
        <strain evidence="5">B123</strain>
    </source>
</reference>
<dbReference type="InterPro" id="IPR000717">
    <property type="entry name" value="PCI_dom"/>
</dbReference>
<protein>
    <recommendedName>
        <fullName evidence="3">PCI domain-containing protein</fullName>
    </recommendedName>
</protein>
<feature type="domain" description="PCI" evidence="3">
    <location>
        <begin position="1"/>
        <end position="155"/>
    </location>
</feature>
<comment type="similarity">
    <text evidence="1">Belongs to the CSN7/EIF3M family. CSN7 subfamily.</text>
</comment>
<dbReference type="GeneID" id="19894566"/>
<evidence type="ECO:0000256" key="1">
    <source>
        <dbReference type="ARBA" id="ARBA00008482"/>
    </source>
</evidence>
<dbReference type="eggNOG" id="KOG3250">
    <property type="taxonomic scope" value="Eukaryota"/>
</dbReference>
<dbReference type="SMART" id="SM00088">
    <property type="entry name" value="PINT"/>
    <property type="match status" value="1"/>
</dbReference>
<dbReference type="InterPro" id="IPR045237">
    <property type="entry name" value="COPS7/eIF3m"/>
</dbReference>
<dbReference type="VEuPathDB" id="FungiDB:PNEG_00868"/>
<keyword evidence="2" id="KW-0736">Signalosome</keyword>
<dbReference type="PROSITE" id="PS50250">
    <property type="entry name" value="PCI"/>
    <property type="match status" value="1"/>
</dbReference>
<comment type="caution">
    <text evidence="4">The sequence shown here is derived from an EMBL/GenBank/DDBJ whole genome shotgun (WGS) entry which is preliminary data.</text>
</comment>
<evidence type="ECO:0000313" key="4">
    <source>
        <dbReference type="EMBL" id="EMR10718.1"/>
    </source>
</evidence>
<dbReference type="OrthoDB" id="10265275at2759"/>
<accession>M7NPT4</accession>
<proteinExistence type="inferred from homology"/>
<name>M7NPT4_PNEMU</name>
<dbReference type="AlphaFoldDB" id="M7NPT4"/>